<dbReference type="OrthoDB" id="424368at2"/>
<sequence>MQIRIYNKLNDFNEIIELFYNTVHNVNSKDYNKEQLNAWAPKNIDKPRWFRTLSEHYSIVAELDGTIIGFGDIDSNGYLDRLFVHKDYQGIKVATHLVKNLEQYAINNGVEIISTEASITARPFFEKQGYKVIEQQRVEIRGQNLTNFKMIKSL</sequence>
<dbReference type="RefSeq" id="WP_095405255.1">
    <property type="nucleotide sequence ID" value="NZ_NOJZ02000033.1"/>
</dbReference>
<dbReference type="CDD" id="cd04301">
    <property type="entry name" value="NAT_SF"/>
    <property type="match status" value="1"/>
</dbReference>
<protein>
    <submittedName>
        <fullName evidence="2">GNAT family N-acetyltransferase</fullName>
    </submittedName>
</protein>
<dbReference type="GO" id="GO:0016747">
    <property type="term" value="F:acyltransferase activity, transferring groups other than amino-acyl groups"/>
    <property type="evidence" value="ECO:0007669"/>
    <property type="project" value="InterPro"/>
</dbReference>
<evidence type="ECO:0000313" key="3">
    <source>
        <dbReference type="Proteomes" id="UP000243494"/>
    </source>
</evidence>
<keyword evidence="2" id="KW-0808">Transferase</keyword>
<dbReference type="SUPFAM" id="SSF55729">
    <property type="entry name" value="Acyl-CoA N-acyltransferases (Nat)"/>
    <property type="match status" value="1"/>
</dbReference>
<dbReference type="Gene3D" id="3.40.630.30">
    <property type="match status" value="1"/>
</dbReference>
<comment type="caution">
    <text evidence="2">The sequence shown here is derived from an EMBL/GenBank/DDBJ whole genome shotgun (WGS) entry which is preliminary data.</text>
</comment>
<keyword evidence="3" id="KW-1185">Reference proteome</keyword>
<evidence type="ECO:0000313" key="2">
    <source>
        <dbReference type="EMBL" id="RDY22646.1"/>
    </source>
</evidence>
<accession>A0A371IQ94</accession>
<dbReference type="Proteomes" id="UP000243494">
    <property type="component" value="Unassembled WGS sequence"/>
</dbReference>
<dbReference type="PANTHER" id="PTHR43451:SF1">
    <property type="entry name" value="ACETYLTRANSFERASE"/>
    <property type="match status" value="1"/>
</dbReference>
<proteinExistence type="predicted"/>
<dbReference type="InterPro" id="IPR016181">
    <property type="entry name" value="Acyl_CoA_acyltransferase"/>
</dbReference>
<organism evidence="2 3">
    <name type="scientific">Romboutsia maritimum</name>
    <dbReference type="NCBI Taxonomy" id="2020948"/>
    <lineage>
        <taxon>Bacteria</taxon>
        <taxon>Bacillati</taxon>
        <taxon>Bacillota</taxon>
        <taxon>Clostridia</taxon>
        <taxon>Peptostreptococcales</taxon>
        <taxon>Peptostreptococcaceae</taxon>
        <taxon>Romboutsia</taxon>
    </lineage>
</organism>
<feature type="domain" description="N-acetyltransferase" evidence="1">
    <location>
        <begin position="1"/>
        <end position="154"/>
    </location>
</feature>
<gene>
    <name evidence="2" type="ORF">CHF27_012290</name>
</gene>
<dbReference type="InterPro" id="IPR000182">
    <property type="entry name" value="GNAT_dom"/>
</dbReference>
<evidence type="ECO:0000259" key="1">
    <source>
        <dbReference type="PROSITE" id="PS51186"/>
    </source>
</evidence>
<dbReference type="AlphaFoldDB" id="A0A371IQ94"/>
<name>A0A371IQ94_9FIRM</name>
<dbReference type="InterPro" id="IPR052564">
    <property type="entry name" value="N-acetyltrans/Recomb-assoc"/>
</dbReference>
<reference evidence="2 3" key="1">
    <citation type="journal article" date="2017" name="Genome Announc.">
        <title>Draft Genome Sequence of Romboutsia maritimum sp. nov. Strain CCRI-22766(T), Isolated from Coastal Estuarine Mud.</title>
        <authorList>
            <person name="Maheux A.F."/>
            <person name="Boudreau D.K."/>
            <person name="Berube E."/>
            <person name="Boissinot M."/>
            <person name="Raymond F."/>
            <person name="Brodeur S."/>
            <person name="Corbeil J."/>
            <person name="Brightwell G."/>
            <person name="Broda D."/>
            <person name="Omar R.F."/>
            <person name="Bergeron M.G."/>
        </authorList>
    </citation>
    <scope>NUCLEOTIDE SEQUENCE [LARGE SCALE GENOMIC DNA]</scope>
    <source>
        <strain evidence="2 3">CCRI-22766</strain>
    </source>
</reference>
<dbReference type="PROSITE" id="PS51186">
    <property type="entry name" value="GNAT"/>
    <property type="match status" value="1"/>
</dbReference>
<dbReference type="EMBL" id="NOJZ02000033">
    <property type="protein sequence ID" value="RDY22646.1"/>
    <property type="molecule type" value="Genomic_DNA"/>
</dbReference>
<dbReference type="PANTHER" id="PTHR43451">
    <property type="entry name" value="ACETYLTRANSFERASE (GNAT) FAMILY PROTEIN"/>
    <property type="match status" value="1"/>
</dbReference>
<dbReference type="Pfam" id="PF13673">
    <property type="entry name" value="Acetyltransf_10"/>
    <property type="match status" value="1"/>
</dbReference>